<dbReference type="Gene3D" id="3.40.50.1820">
    <property type="entry name" value="alpha/beta hydrolase"/>
    <property type="match status" value="1"/>
</dbReference>
<sequence length="260" mass="28768">MQELAPGISYLPSQGEVKGTCVLLHSSQSSNAQWKILQQTLSNDYNVVGIDLLGYGRAPDVESAPHFRLQQEITRIERALKPTLGNQSLILIGHSYGGAVALKMAQQKHFNIERVVVYEPVSFHVLEEDSPGMQEIRQVSDAMHGKDEVECTRTFIDYWNQPGYFDALPERVQQGMVAQAAKVALDFDALLNDELTLKDYQQVEAPVLILQGEYTRRSARAVVKALSTALTSVTVKSVLAGHMGPLTHPAEVNPLILDFI</sequence>
<keyword evidence="3" id="KW-1185">Reference proteome</keyword>
<dbReference type="InterPro" id="IPR000073">
    <property type="entry name" value="AB_hydrolase_1"/>
</dbReference>
<name>A0ABM9WKK4_9GAMM</name>
<proteinExistence type="predicted"/>
<dbReference type="InterPro" id="IPR050266">
    <property type="entry name" value="AB_hydrolase_sf"/>
</dbReference>
<gene>
    <name evidence="2" type="ORF">OS145_10205</name>
</gene>
<dbReference type="PANTHER" id="PTHR43798">
    <property type="entry name" value="MONOACYLGLYCEROL LIPASE"/>
    <property type="match status" value="1"/>
</dbReference>
<evidence type="ECO:0000313" key="2">
    <source>
        <dbReference type="EMBL" id="EAQ31477.1"/>
    </source>
</evidence>
<comment type="caution">
    <text evidence="2">The sequence shown here is derived from an EMBL/GenBank/DDBJ whole genome shotgun (WGS) entry which is preliminary data.</text>
</comment>
<evidence type="ECO:0000313" key="3">
    <source>
        <dbReference type="Proteomes" id="UP000016543"/>
    </source>
</evidence>
<dbReference type="Pfam" id="PF12697">
    <property type="entry name" value="Abhydrolase_6"/>
    <property type="match status" value="1"/>
</dbReference>
<dbReference type="EMBL" id="AAMX01000016">
    <property type="protein sequence ID" value="EAQ31477.1"/>
    <property type="molecule type" value="Genomic_DNA"/>
</dbReference>
<dbReference type="GO" id="GO:0016787">
    <property type="term" value="F:hydrolase activity"/>
    <property type="evidence" value="ECO:0007669"/>
    <property type="project" value="UniProtKB-KW"/>
</dbReference>
<dbReference type="InterPro" id="IPR029058">
    <property type="entry name" value="AB_hydrolase_fold"/>
</dbReference>
<dbReference type="RefSeq" id="WP_006956506.1">
    <property type="nucleotide sequence ID" value="NZ_CH672408.1"/>
</dbReference>
<dbReference type="PRINTS" id="PR00111">
    <property type="entry name" value="ABHYDROLASE"/>
</dbReference>
<keyword evidence="2" id="KW-0378">Hydrolase</keyword>
<organism evidence="2 3">
    <name type="scientific">Idiomarina baltica OS145</name>
    <dbReference type="NCBI Taxonomy" id="314276"/>
    <lineage>
        <taxon>Bacteria</taxon>
        <taxon>Pseudomonadati</taxon>
        <taxon>Pseudomonadota</taxon>
        <taxon>Gammaproteobacteria</taxon>
        <taxon>Alteromonadales</taxon>
        <taxon>Idiomarinaceae</taxon>
        <taxon>Idiomarina</taxon>
    </lineage>
</organism>
<dbReference type="PANTHER" id="PTHR43798:SF33">
    <property type="entry name" value="HYDROLASE, PUTATIVE (AFU_ORTHOLOGUE AFUA_2G14860)-RELATED"/>
    <property type="match status" value="1"/>
</dbReference>
<protein>
    <submittedName>
        <fullName evidence="2">Alpha/beta superfamily hydrolase</fullName>
    </submittedName>
</protein>
<evidence type="ECO:0000259" key="1">
    <source>
        <dbReference type="Pfam" id="PF12697"/>
    </source>
</evidence>
<dbReference type="Proteomes" id="UP000016543">
    <property type="component" value="Unassembled WGS sequence"/>
</dbReference>
<feature type="domain" description="AB hydrolase-1" evidence="1">
    <location>
        <begin position="22"/>
        <end position="253"/>
    </location>
</feature>
<reference evidence="2 3" key="1">
    <citation type="submission" date="2006-01" db="EMBL/GenBank/DDBJ databases">
        <authorList>
            <person name="Brettar I."/>
            <person name="Hofle M."/>
            <person name="Ferriera S."/>
            <person name="Johnson J."/>
            <person name="Kravitz S."/>
            <person name="Halpern A."/>
            <person name="Remington K."/>
            <person name="Beeson K."/>
            <person name="Tran B."/>
            <person name="Rogers Y.-H."/>
            <person name="Friedman R."/>
            <person name="Venter J.C."/>
        </authorList>
    </citation>
    <scope>NUCLEOTIDE SEQUENCE [LARGE SCALE GENOMIC DNA]</scope>
    <source>
        <strain evidence="2 3">OS145</strain>
    </source>
</reference>
<accession>A0ABM9WKK4</accession>
<dbReference type="SUPFAM" id="SSF53474">
    <property type="entry name" value="alpha/beta-Hydrolases"/>
    <property type="match status" value="1"/>
</dbReference>